<dbReference type="RefSeq" id="WP_267778358.1">
    <property type="nucleotide sequence ID" value="NZ_JAPNKE010000002.1"/>
</dbReference>
<accession>A0A9X3F992</accession>
<reference evidence="1" key="1">
    <citation type="submission" date="2022-11" db="EMBL/GenBank/DDBJ databases">
        <title>Minimal conservation of predation-associated metabolite biosynthetic gene clusters underscores biosynthetic potential of Myxococcota including descriptions for ten novel species: Archangium lansinium sp. nov., Myxococcus landrumus sp. nov., Nannocystis bai.</title>
        <authorList>
            <person name="Ahearne A."/>
            <person name="Stevens C."/>
            <person name="Phillips K."/>
        </authorList>
    </citation>
    <scope>NUCLEOTIDE SEQUENCE</scope>
    <source>
        <strain evidence="1">Na p29</strain>
    </source>
</reference>
<proteinExistence type="predicted"/>
<keyword evidence="2" id="KW-1185">Reference proteome</keyword>
<comment type="caution">
    <text evidence="1">The sequence shown here is derived from an EMBL/GenBank/DDBJ whole genome shotgun (WGS) entry which is preliminary data.</text>
</comment>
<protein>
    <submittedName>
        <fullName evidence="1">Uncharacterized protein</fullName>
    </submittedName>
</protein>
<dbReference type="AlphaFoldDB" id="A0A9X3F992"/>
<sequence>MIETEAWVLYERSGAAQSALDSGDFRLEKFSFPAPASDECWSNRCSAAGRAT</sequence>
<dbReference type="Proteomes" id="UP001150924">
    <property type="component" value="Unassembled WGS sequence"/>
</dbReference>
<evidence type="ECO:0000313" key="1">
    <source>
        <dbReference type="EMBL" id="MCY1014118.1"/>
    </source>
</evidence>
<evidence type="ECO:0000313" key="2">
    <source>
        <dbReference type="Proteomes" id="UP001150924"/>
    </source>
</evidence>
<organism evidence="1 2">
    <name type="scientific">Nannocystis pusilla</name>
    <dbReference type="NCBI Taxonomy" id="889268"/>
    <lineage>
        <taxon>Bacteria</taxon>
        <taxon>Pseudomonadati</taxon>
        <taxon>Myxococcota</taxon>
        <taxon>Polyangia</taxon>
        <taxon>Nannocystales</taxon>
        <taxon>Nannocystaceae</taxon>
        <taxon>Nannocystis</taxon>
    </lineage>
</organism>
<dbReference type="EMBL" id="JAPNKE010000002">
    <property type="protein sequence ID" value="MCY1014118.1"/>
    <property type="molecule type" value="Genomic_DNA"/>
</dbReference>
<name>A0A9X3F992_9BACT</name>
<gene>
    <name evidence="1" type="ORF">OV079_53110</name>
</gene>